<proteinExistence type="predicted"/>
<reference evidence="1 2" key="1">
    <citation type="submission" date="2013-12" db="EMBL/GenBank/DDBJ databases">
        <authorList>
            <person name="Formusa P.A."/>
            <person name="Habash M."/>
            <person name="Lee H."/>
            <person name="Trevors J.T."/>
        </authorList>
    </citation>
    <scope>NUCLEOTIDE SEQUENCE [LARGE SCALE GENOMIC DNA]</scope>
    <source>
        <strain evidence="1 2">PD30</strain>
    </source>
</reference>
<dbReference type="Proteomes" id="UP000026739">
    <property type="component" value="Unassembled WGS sequence"/>
</dbReference>
<accession>A0A059L406</accession>
<sequence>MKTVFGSFSMSDDQKSEALAAWYQLLKAPEIRMDAEEQYDELLRAADEMERTGLINSVEWRKLVQEANAAFANATQGVGGGT</sequence>
<organism evidence="1 2">
    <name type="scientific">Pseudomonas mandelii PD30</name>
    <dbReference type="NCBI Taxonomy" id="1419583"/>
    <lineage>
        <taxon>Bacteria</taxon>
        <taxon>Pseudomonadati</taxon>
        <taxon>Pseudomonadota</taxon>
        <taxon>Gammaproteobacteria</taxon>
        <taxon>Pseudomonadales</taxon>
        <taxon>Pseudomonadaceae</taxon>
        <taxon>Pseudomonas</taxon>
    </lineage>
</organism>
<evidence type="ECO:0000313" key="2">
    <source>
        <dbReference type="Proteomes" id="UP000026739"/>
    </source>
</evidence>
<comment type="caution">
    <text evidence="1">The sequence shown here is derived from an EMBL/GenBank/DDBJ whole genome shotgun (WGS) entry which is preliminary data.</text>
</comment>
<protein>
    <submittedName>
        <fullName evidence="1">Uncharacterized protein</fullName>
    </submittedName>
</protein>
<dbReference type="eggNOG" id="ENOG5031UDY">
    <property type="taxonomic scope" value="Bacteria"/>
</dbReference>
<dbReference type="AlphaFoldDB" id="A0A059L406"/>
<evidence type="ECO:0000313" key="1">
    <source>
        <dbReference type="EMBL" id="KDD69053.1"/>
    </source>
</evidence>
<name>A0A059L406_9PSED</name>
<gene>
    <name evidence="1" type="ORF">V466_11540</name>
</gene>
<dbReference type="EMBL" id="AZQQ01000074">
    <property type="protein sequence ID" value="KDD69053.1"/>
    <property type="molecule type" value="Genomic_DNA"/>
</dbReference>